<evidence type="ECO:0000256" key="6">
    <source>
        <dbReference type="PIRSR" id="PIRSR620019-2"/>
    </source>
</evidence>
<dbReference type="PROSITE" id="PS00101">
    <property type="entry name" value="HEXAPEP_TRANSFERASES"/>
    <property type="match status" value="1"/>
</dbReference>
<evidence type="ECO:0000313" key="7">
    <source>
        <dbReference type="EMBL" id="TLP37783.1"/>
    </source>
</evidence>
<reference evidence="7 8" key="1">
    <citation type="submission" date="2019-05" db="EMBL/GenBank/DDBJ databases">
        <title>Arcobacter sp. nov., isolated from sea sediment.</title>
        <authorList>
            <person name="Kim W."/>
        </authorList>
    </citation>
    <scope>NUCLEOTIDE SEQUENCE [LARGE SCALE GENOMIC DNA]</scope>
    <source>
        <strain evidence="7 8">CAU 1517</strain>
    </source>
</reference>
<protein>
    <recommendedName>
        <fullName evidence="9">Acetyltransferase</fullName>
    </recommendedName>
</protein>
<feature type="active site" description="Proton acceptor" evidence="5">
    <location>
        <position position="126"/>
    </location>
</feature>
<dbReference type="PANTHER" id="PTHR43300">
    <property type="entry name" value="ACETYLTRANSFERASE"/>
    <property type="match status" value="1"/>
</dbReference>
<gene>
    <name evidence="7" type="ORF">FDK22_10760</name>
</gene>
<comment type="caution">
    <text evidence="7">The sequence shown here is derived from an EMBL/GenBank/DDBJ whole genome shotgun (WGS) entry which is preliminary data.</text>
</comment>
<keyword evidence="2" id="KW-0808">Transferase</keyword>
<dbReference type="InterPro" id="IPR011004">
    <property type="entry name" value="Trimer_LpxA-like_sf"/>
</dbReference>
<evidence type="ECO:0000256" key="4">
    <source>
        <dbReference type="ARBA" id="ARBA00023315"/>
    </source>
</evidence>
<dbReference type="RefSeq" id="WP_138152963.1">
    <property type="nucleotide sequence ID" value="NZ_VANU01000004.1"/>
</dbReference>
<dbReference type="InterPro" id="IPR020019">
    <property type="entry name" value="AcTrfase_PglD-like"/>
</dbReference>
<dbReference type="OrthoDB" id="9794407at2"/>
<evidence type="ECO:0000256" key="3">
    <source>
        <dbReference type="ARBA" id="ARBA00022737"/>
    </source>
</evidence>
<name>A0A5R8Y121_9BACT</name>
<comment type="similarity">
    <text evidence="1">Belongs to the transferase hexapeptide repeat family.</text>
</comment>
<dbReference type="EMBL" id="VANU01000004">
    <property type="protein sequence ID" value="TLP37783.1"/>
    <property type="molecule type" value="Genomic_DNA"/>
</dbReference>
<dbReference type="Gene3D" id="2.160.10.10">
    <property type="entry name" value="Hexapeptide repeat proteins"/>
    <property type="match status" value="1"/>
</dbReference>
<organism evidence="7 8">
    <name type="scientific">Arcobacter arenosus</name>
    <dbReference type="NCBI Taxonomy" id="2576037"/>
    <lineage>
        <taxon>Bacteria</taxon>
        <taxon>Pseudomonadati</taxon>
        <taxon>Campylobacterota</taxon>
        <taxon>Epsilonproteobacteria</taxon>
        <taxon>Campylobacterales</taxon>
        <taxon>Arcobacteraceae</taxon>
        <taxon>Arcobacter</taxon>
    </lineage>
</organism>
<dbReference type="Proteomes" id="UP000308901">
    <property type="component" value="Unassembled WGS sequence"/>
</dbReference>
<evidence type="ECO:0000256" key="2">
    <source>
        <dbReference type="ARBA" id="ARBA00022679"/>
    </source>
</evidence>
<dbReference type="PANTHER" id="PTHR43300:SF7">
    <property type="entry name" value="UDP-N-ACETYLBACILLOSAMINE N-ACETYLTRANSFERASE"/>
    <property type="match status" value="1"/>
</dbReference>
<proteinExistence type="inferred from homology"/>
<sequence>MDNYAILGKGGLHDIIIDILGKELYQGFYDDRLHDTNYYLGELSNIGNFPSFLAIGSLSNMLLREKILKDLKNKNLLSLNAISPNVNFSSNTEIGFGNIILPFVQIGVNVRLGYGNVIFSNSTIEHDSKIGNNVNIAPGVNIAGSVTIEDNVYIGIGAKIIDGIKIGKNSVIGAGSIILENVEENSVYVGVPAKKIKNNNLYRSVY</sequence>
<feature type="binding site" evidence="6">
    <location>
        <position position="156"/>
    </location>
    <ligand>
        <name>acetyl-CoA</name>
        <dbReference type="ChEBI" id="CHEBI:57288"/>
    </ligand>
</feature>
<dbReference type="InterPro" id="IPR050179">
    <property type="entry name" value="Trans_hexapeptide_repeat"/>
</dbReference>
<dbReference type="SUPFAM" id="SSF51161">
    <property type="entry name" value="Trimeric LpxA-like enzymes"/>
    <property type="match status" value="1"/>
</dbReference>
<dbReference type="AlphaFoldDB" id="A0A5R8Y121"/>
<dbReference type="InterPro" id="IPR001451">
    <property type="entry name" value="Hexapep"/>
</dbReference>
<evidence type="ECO:0000256" key="1">
    <source>
        <dbReference type="ARBA" id="ARBA00007274"/>
    </source>
</evidence>
<keyword evidence="4" id="KW-0012">Acyltransferase</keyword>
<evidence type="ECO:0008006" key="9">
    <source>
        <dbReference type="Google" id="ProtNLM"/>
    </source>
</evidence>
<dbReference type="InterPro" id="IPR018357">
    <property type="entry name" value="Hexapep_transf_CS"/>
</dbReference>
<keyword evidence="8" id="KW-1185">Reference proteome</keyword>
<accession>A0A5R8Y121</accession>
<keyword evidence="3" id="KW-0677">Repeat</keyword>
<feature type="site" description="Increases basicity of active site His" evidence="5">
    <location>
        <position position="127"/>
    </location>
</feature>
<evidence type="ECO:0000256" key="5">
    <source>
        <dbReference type="PIRSR" id="PIRSR620019-1"/>
    </source>
</evidence>
<dbReference type="Pfam" id="PF00132">
    <property type="entry name" value="Hexapep"/>
    <property type="match status" value="1"/>
</dbReference>
<dbReference type="CDD" id="cd03360">
    <property type="entry name" value="LbH_AT_putative"/>
    <property type="match status" value="1"/>
</dbReference>
<evidence type="ECO:0000313" key="8">
    <source>
        <dbReference type="Proteomes" id="UP000308901"/>
    </source>
</evidence>
<dbReference type="GO" id="GO:0016746">
    <property type="term" value="F:acyltransferase activity"/>
    <property type="evidence" value="ECO:0007669"/>
    <property type="project" value="UniProtKB-KW"/>
</dbReference>